<dbReference type="Gene3D" id="3.40.50.2300">
    <property type="match status" value="1"/>
</dbReference>
<reference evidence="9" key="1">
    <citation type="submission" date="2021-10" db="EMBL/GenBank/DDBJ databases">
        <title>The diversity and Nitrogen Metabolism of Culturable Nitrate-Utilizing Bacteria Within the Oxygen Minimum Zone of the Changjiang (Yangtze River)Estuary.</title>
        <authorList>
            <person name="Zhang D."/>
            <person name="Zheng J."/>
            <person name="Liu S."/>
            <person name="He W."/>
        </authorList>
    </citation>
    <scope>NUCLEOTIDE SEQUENCE</scope>
    <source>
        <strain evidence="9">FXH-223</strain>
    </source>
</reference>
<dbReference type="Proteomes" id="UP001108027">
    <property type="component" value="Unassembled WGS sequence"/>
</dbReference>
<feature type="domain" description="HTH luxR-type" evidence="7">
    <location>
        <begin position="138"/>
        <end position="203"/>
    </location>
</feature>
<evidence type="ECO:0000259" key="7">
    <source>
        <dbReference type="PROSITE" id="PS50043"/>
    </source>
</evidence>
<evidence type="ECO:0000313" key="9">
    <source>
        <dbReference type="EMBL" id="MCC4309536.1"/>
    </source>
</evidence>
<evidence type="ECO:0000259" key="8">
    <source>
        <dbReference type="PROSITE" id="PS50110"/>
    </source>
</evidence>
<comment type="caution">
    <text evidence="9">The sequence shown here is derived from an EMBL/GenBank/DDBJ whole genome shotgun (WGS) entry which is preliminary data.</text>
</comment>
<sequence>MNTEAEQIIHVVDDDPPFLAAIGRALEVLELPVRQYPRARQCMEALDPDQGGCLITDLRMPDLDGLGFQQWLNERHCPLPVIFITGHGDTDTAVKALKRGALDFLRKPFREEDLLACVRKALCLERENRQRARDEREARRRFAELTPREQEVLKLVVAGCANKVIARHLVISPRTVEHHRKHVMLKMQARSTSDLLTLAVLCGVYRLSLDDDRGEYLGD</sequence>
<accession>A0A9Q3UP43</accession>
<dbReference type="Pfam" id="PF00072">
    <property type="entry name" value="Response_reg"/>
    <property type="match status" value="1"/>
</dbReference>
<keyword evidence="4" id="KW-0238">DNA-binding</keyword>
<dbReference type="PANTHER" id="PTHR44688">
    <property type="entry name" value="DNA-BINDING TRANSCRIPTIONAL ACTIVATOR DEVR_DOSR"/>
    <property type="match status" value="1"/>
</dbReference>
<dbReference type="GO" id="GO:0006355">
    <property type="term" value="P:regulation of DNA-templated transcription"/>
    <property type="evidence" value="ECO:0007669"/>
    <property type="project" value="InterPro"/>
</dbReference>
<dbReference type="PANTHER" id="PTHR44688:SF16">
    <property type="entry name" value="DNA-BINDING TRANSCRIPTIONAL ACTIVATOR DEVR_DOSR"/>
    <property type="match status" value="1"/>
</dbReference>
<evidence type="ECO:0000256" key="6">
    <source>
        <dbReference type="PROSITE-ProRule" id="PRU00169"/>
    </source>
</evidence>
<name>A0A9Q3UP43_9GAMM</name>
<dbReference type="InterPro" id="IPR000792">
    <property type="entry name" value="Tscrpt_reg_LuxR_C"/>
</dbReference>
<dbReference type="FunFam" id="3.40.50.2300:FF:000018">
    <property type="entry name" value="DNA-binding transcriptional regulator NtrC"/>
    <property type="match status" value="1"/>
</dbReference>
<dbReference type="CDD" id="cd06170">
    <property type="entry name" value="LuxR_C_like"/>
    <property type="match status" value="1"/>
</dbReference>
<keyword evidence="5" id="KW-0804">Transcription</keyword>
<dbReference type="RefSeq" id="WP_228234360.1">
    <property type="nucleotide sequence ID" value="NZ_JAJGNA010000018.1"/>
</dbReference>
<dbReference type="PROSITE" id="PS50043">
    <property type="entry name" value="HTH_LUXR_2"/>
    <property type="match status" value="1"/>
</dbReference>
<dbReference type="Pfam" id="PF00196">
    <property type="entry name" value="GerE"/>
    <property type="match status" value="1"/>
</dbReference>
<keyword evidence="10" id="KW-1185">Reference proteome</keyword>
<dbReference type="SUPFAM" id="SSF52172">
    <property type="entry name" value="CheY-like"/>
    <property type="match status" value="1"/>
</dbReference>
<dbReference type="SUPFAM" id="SSF46894">
    <property type="entry name" value="C-terminal effector domain of the bipartite response regulators"/>
    <property type="match status" value="1"/>
</dbReference>
<dbReference type="PROSITE" id="PS50110">
    <property type="entry name" value="RESPONSE_REGULATORY"/>
    <property type="match status" value="1"/>
</dbReference>
<dbReference type="PRINTS" id="PR00038">
    <property type="entry name" value="HTHLUXR"/>
</dbReference>
<proteinExistence type="predicted"/>
<keyword evidence="2" id="KW-0902">Two-component regulatory system</keyword>
<feature type="modified residue" description="4-aspartylphosphate" evidence="6">
    <location>
        <position position="57"/>
    </location>
</feature>
<dbReference type="GO" id="GO:0003677">
    <property type="term" value="F:DNA binding"/>
    <property type="evidence" value="ECO:0007669"/>
    <property type="project" value="UniProtKB-KW"/>
</dbReference>
<evidence type="ECO:0000256" key="5">
    <source>
        <dbReference type="ARBA" id="ARBA00023163"/>
    </source>
</evidence>
<dbReference type="PROSITE" id="PS00622">
    <property type="entry name" value="HTH_LUXR_1"/>
    <property type="match status" value="1"/>
</dbReference>
<dbReference type="Gene3D" id="1.10.10.10">
    <property type="entry name" value="Winged helix-like DNA-binding domain superfamily/Winged helix DNA-binding domain"/>
    <property type="match status" value="1"/>
</dbReference>
<dbReference type="InterPro" id="IPR001789">
    <property type="entry name" value="Sig_transdc_resp-reg_receiver"/>
</dbReference>
<evidence type="ECO:0000256" key="4">
    <source>
        <dbReference type="ARBA" id="ARBA00023125"/>
    </source>
</evidence>
<gene>
    <name evidence="9" type="ORF">LL252_13250</name>
</gene>
<organism evidence="9 10">
    <name type="scientific">Alloalcanivorax marinus</name>
    <dbReference type="NCBI Taxonomy" id="1177169"/>
    <lineage>
        <taxon>Bacteria</taxon>
        <taxon>Pseudomonadati</taxon>
        <taxon>Pseudomonadota</taxon>
        <taxon>Gammaproteobacteria</taxon>
        <taxon>Oceanospirillales</taxon>
        <taxon>Alcanivoracaceae</taxon>
        <taxon>Alloalcanivorax</taxon>
    </lineage>
</organism>
<evidence type="ECO:0000256" key="2">
    <source>
        <dbReference type="ARBA" id="ARBA00023012"/>
    </source>
</evidence>
<dbReference type="SMART" id="SM00421">
    <property type="entry name" value="HTH_LUXR"/>
    <property type="match status" value="1"/>
</dbReference>
<dbReference type="EMBL" id="JAJGNA010000018">
    <property type="protein sequence ID" value="MCC4309536.1"/>
    <property type="molecule type" value="Genomic_DNA"/>
</dbReference>
<feature type="domain" description="Response regulatory" evidence="8">
    <location>
        <begin position="8"/>
        <end position="122"/>
    </location>
</feature>
<keyword evidence="1 6" id="KW-0597">Phosphoprotein</keyword>
<protein>
    <submittedName>
        <fullName evidence="9">Response regulator</fullName>
    </submittedName>
</protein>
<evidence type="ECO:0000256" key="1">
    <source>
        <dbReference type="ARBA" id="ARBA00022553"/>
    </source>
</evidence>
<evidence type="ECO:0000313" key="10">
    <source>
        <dbReference type="Proteomes" id="UP001108027"/>
    </source>
</evidence>
<keyword evidence="3" id="KW-0805">Transcription regulation</keyword>
<dbReference type="InterPro" id="IPR016032">
    <property type="entry name" value="Sig_transdc_resp-reg_C-effctor"/>
</dbReference>
<dbReference type="SMART" id="SM00448">
    <property type="entry name" value="REC"/>
    <property type="match status" value="1"/>
</dbReference>
<dbReference type="InterPro" id="IPR011006">
    <property type="entry name" value="CheY-like_superfamily"/>
</dbReference>
<evidence type="ECO:0000256" key="3">
    <source>
        <dbReference type="ARBA" id="ARBA00023015"/>
    </source>
</evidence>
<dbReference type="AlphaFoldDB" id="A0A9Q3UP43"/>
<dbReference type="GO" id="GO:0000160">
    <property type="term" value="P:phosphorelay signal transduction system"/>
    <property type="evidence" value="ECO:0007669"/>
    <property type="project" value="UniProtKB-KW"/>
</dbReference>
<dbReference type="InterPro" id="IPR036388">
    <property type="entry name" value="WH-like_DNA-bd_sf"/>
</dbReference>